<feature type="compositionally biased region" description="Basic and acidic residues" evidence="3">
    <location>
        <begin position="547"/>
        <end position="556"/>
    </location>
</feature>
<evidence type="ECO:0000256" key="1">
    <source>
        <dbReference type="ARBA" id="ARBA00022741"/>
    </source>
</evidence>
<dbReference type="PROSITE" id="PS51421">
    <property type="entry name" value="RAS"/>
    <property type="match status" value="1"/>
</dbReference>
<name>A0A8J6AT65_9EUKA</name>
<proteinExistence type="predicted"/>
<reference evidence="4" key="1">
    <citation type="submission" date="2021-05" db="EMBL/GenBank/DDBJ databases">
        <title>A free-living protist that lacks canonical eukaryotic 1 DNA replication and segregation systems.</title>
        <authorList>
            <person name="Salas-Leiva D.E."/>
            <person name="Tromer E.C."/>
            <person name="Curtis B.A."/>
            <person name="Jerlstrom-Hultqvist J."/>
            <person name="Kolisko M."/>
            <person name="Yi Z."/>
            <person name="Salas-Leiva J.S."/>
            <person name="Gallot-Lavallee L."/>
            <person name="Kops G.J.P.L."/>
            <person name="Archibald J.M."/>
            <person name="Simpson A.G.B."/>
            <person name="Roger A.J."/>
        </authorList>
    </citation>
    <scope>NUCLEOTIDE SEQUENCE</scope>
    <source>
        <strain evidence="4">BICM</strain>
    </source>
</reference>
<accession>A0A8J6AT65</accession>
<comment type="caution">
    <text evidence="4">The sequence shown here is derived from an EMBL/GenBank/DDBJ whole genome shotgun (WGS) entry which is preliminary data.</text>
</comment>
<dbReference type="GO" id="GO:0005525">
    <property type="term" value="F:GTP binding"/>
    <property type="evidence" value="ECO:0007669"/>
    <property type="project" value="UniProtKB-KW"/>
</dbReference>
<keyword evidence="2" id="KW-0342">GTP-binding</keyword>
<dbReference type="PANTHER" id="PTHR24072">
    <property type="entry name" value="RHO FAMILY GTPASE"/>
    <property type="match status" value="1"/>
</dbReference>
<evidence type="ECO:0000313" key="5">
    <source>
        <dbReference type="Proteomes" id="UP000717585"/>
    </source>
</evidence>
<gene>
    <name evidence="4" type="ORF">J8273_3602</name>
</gene>
<evidence type="ECO:0000256" key="2">
    <source>
        <dbReference type="ARBA" id="ARBA00023134"/>
    </source>
</evidence>
<dbReference type="InterPro" id="IPR001806">
    <property type="entry name" value="Small_GTPase"/>
</dbReference>
<sequence>MVYDLSIVVVGDECTNKTSFINFIANPEIELRSEGPSLSTNSSSFHCIDGRDFSVELIDTTGQEDPEWDAVLGLSLNYASAVIMLYSTRSKASLQSCRDMWYRRLSTLCLMTKSRRTDMPLILVGVHDPLGHPLFNDNRRYLDSTFTHSTLSRAPNYVSWEEATATARSIGAVAHFRVNWSQHYTAHTMPTVIRAITARIPRTPPNAITDVTSLDSEADMITLDAVIDGLRSIGHPDPIRVVTSACQGYEEGTVLNLRLSPVVVDGKLSHYTFPRDLNSFRCRECQSLFTRSKQATCELCGGTLTLFHPFVGQSYYFSHEYLSLMAAGVFICSDEKTRLLRPWVEDDCDPGLVGQTPLAAKAAFEDIRTVSTSTFAAHGASTSTVSTRLDLTAHGTRSIIGQSPYAGLGAVVTPRSRSASMSTIAESPMSPRLLAELGEKRDSREIRLEVMGPPVGLVDEGRGAKSEGSSPACSKSCGPAPPVPSRAQEEHEKAAAGGGECNVTTLPRDETEQTEKPAVIENTRTDPTLTPEIAQTPQPKLRTNPRRSKESKEHTRPGNPGHRRQHTFHDGPDSRMRAIEALIPTGNTGSLSGAKLLAFNDRARDWNRHHGEMLTLPVLRSDGKCAPGFPNTKAEMPVEVLGRLVAFYAADLVAKTEDCLRAYLGFD</sequence>
<evidence type="ECO:0000313" key="4">
    <source>
        <dbReference type="EMBL" id="KAG9393463.1"/>
    </source>
</evidence>
<dbReference type="PROSITE" id="PS51419">
    <property type="entry name" value="RAB"/>
    <property type="match status" value="1"/>
</dbReference>
<dbReference type="AlphaFoldDB" id="A0A8J6AT65"/>
<organism evidence="4 5">
    <name type="scientific">Carpediemonas membranifera</name>
    <dbReference type="NCBI Taxonomy" id="201153"/>
    <lineage>
        <taxon>Eukaryota</taxon>
        <taxon>Metamonada</taxon>
        <taxon>Carpediemonas-like organisms</taxon>
        <taxon>Carpediemonas</taxon>
    </lineage>
</organism>
<dbReference type="SUPFAM" id="SSF52540">
    <property type="entry name" value="P-loop containing nucleoside triphosphate hydrolases"/>
    <property type="match status" value="1"/>
</dbReference>
<evidence type="ECO:0000256" key="3">
    <source>
        <dbReference type="SAM" id="MobiDB-lite"/>
    </source>
</evidence>
<dbReference type="EMBL" id="JAHDYR010000025">
    <property type="protein sequence ID" value="KAG9393463.1"/>
    <property type="molecule type" value="Genomic_DNA"/>
</dbReference>
<keyword evidence="5" id="KW-1185">Reference proteome</keyword>
<dbReference type="Pfam" id="PF00071">
    <property type="entry name" value="Ras"/>
    <property type="match status" value="1"/>
</dbReference>
<dbReference type="Gene3D" id="3.40.50.300">
    <property type="entry name" value="P-loop containing nucleotide triphosphate hydrolases"/>
    <property type="match status" value="1"/>
</dbReference>
<dbReference type="InterPro" id="IPR003578">
    <property type="entry name" value="Small_GTPase_Rho"/>
</dbReference>
<feature type="compositionally biased region" description="Polar residues" evidence="3">
    <location>
        <begin position="525"/>
        <end position="538"/>
    </location>
</feature>
<keyword evidence="1" id="KW-0547">Nucleotide-binding</keyword>
<protein>
    <submittedName>
        <fullName evidence="4">Small GTPase superfamily</fullName>
    </submittedName>
</protein>
<dbReference type="SMART" id="SM00174">
    <property type="entry name" value="RHO"/>
    <property type="match status" value="1"/>
</dbReference>
<dbReference type="Proteomes" id="UP000717585">
    <property type="component" value="Unassembled WGS sequence"/>
</dbReference>
<dbReference type="InterPro" id="IPR027417">
    <property type="entry name" value="P-loop_NTPase"/>
</dbReference>
<dbReference type="GO" id="GO:0003924">
    <property type="term" value="F:GTPase activity"/>
    <property type="evidence" value="ECO:0007669"/>
    <property type="project" value="InterPro"/>
</dbReference>
<feature type="region of interest" description="Disordered" evidence="3">
    <location>
        <begin position="454"/>
        <end position="572"/>
    </location>
</feature>
<dbReference type="GO" id="GO:0007264">
    <property type="term" value="P:small GTPase-mediated signal transduction"/>
    <property type="evidence" value="ECO:0007669"/>
    <property type="project" value="InterPro"/>
</dbReference>